<comment type="subcellular location">
    <subcellularLocation>
        <location evidence="1 10">Cell outer membrane</location>
        <topology evidence="1 10">Multi-pass membrane protein</topology>
    </subcellularLocation>
</comment>
<dbReference type="Pfam" id="PF00593">
    <property type="entry name" value="TonB_dep_Rec_b-barrel"/>
    <property type="match status" value="1"/>
</dbReference>
<evidence type="ECO:0000256" key="4">
    <source>
        <dbReference type="ARBA" id="ARBA00022692"/>
    </source>
</evidence>
<keyword evidence="3 10" id="KW-1134">Transmembrane beta strand</keyword>
<evidence type="ECO:0000256" key="6">
    <source>
        <dbReference type="ARBA" id="ARBA00023077"/>
    </source>
</evidence>
<dbReference type="Pfam" id="PF07715">
    <property type="entry name" value="Plug"/>
    <property type="match status" value="1"/>
</dbReference>
<proteinExistence type="inferred from homology"/>
<dbReference type="InterPro" id="IPR037066">
    <property type="entry name" value="Plug_dom_sf"/>
</dbReference>
<keyword evidence="8 15" id="KW-0675">Receptor</keyword>
<evidence type="ECO:0000256" key="7">
    <source>
        <dbReference type="ARBA" id="ARBA00023136"/>
    </source>
</evidence>
<evidence type="ECO:0000256" key="12">
    <source>
        <dbReference type="SAM" id="SignalP"/>
    </source>
</evidence>
<evidence type="ECO:0000313" key="16">
    <source>
        <dbReference type="Proteomes" id="UP001595190"/>
    </source>
</evidence>
<accession>A0ABV6ZSG5</accession>
<evidence type="ECO:0000256" key="2">
    <source>
        <dbReference type="ARBA" id="ARBA00022448"/>
    </source>
</evidence>
<dbReference type="InterPro" id="IPR036942">
    <property type="entry name" value="Beta-barrel_TonB_sf"/>
</dbReference>
<evidence type="ECO:0000256" key="10">
    <source>
        <dbReference type="PROSITE-ProRule" id="PRU01360"/>
    </source>
</evidence>
<evidence type="ECO:0000256" key="9">
    <source>
        <dbReference type="ARBA" id="ARBA00023237"/>
    </source>
</evidence>
<evidence type="ECO:0000256" key="5">
    <source>
        <dbReference type="ARBA" id="ARBA00022729"/>
    </source>
</evidence>
<comment type="similarity">
    <text evidence="10 11">Belongs to the TonB-dependent receptor family.</text>
</comment>
<feature type="domain" description="TonB-dependent receptor plug" evidence="14">
    <location>
        <begin position="58"/>
        <end position="165"/>
    </location>
</feature>
<evidence type="ECO:0000259" key="14">
    <source>
        <dbReference type="Pfam" id="PF07715"/>
    </source>
</evidence>
<evidence type="ECO:0000256" key="1">
    <source>
        <dbReference type="ARBA" id="ARBA00004571"/>
    </source>
</evidence>
<dbReference type="Gene3D" id="2.40.170.20">
    <property type="entry name" value="TonB-dependent receptor, beta-barrel domain"/>
    <property type="match status" value="1"/>
</dbReference>
<dbReference type="Gene3D" id="2.170.130.10">
    <property type="entry name" value="TonB-dependent receptor, plug domain"/>
    <property type="match status" value="1"/>
</dbReference>
<dbReference type="Proteomes" id="UP001595190">
    <property type="component" value="Unassembled WGS sequence"/>
</dbReference>
<keyword evidence="4 10" id="KW-0812">Transmembrane</keyword>
<dbReference type="PROSITE" id="PS51257">
    <property type="entry name" value="PROKAR_LIPOPROTEIN"/>
    <property type="match status" value="1"/>
</dbReference>
<evidence type="ECO:0000256" key="3">
    <source>
        <dbReference type="ARBA" id="ARBA00022452"/>
    </source>
</evidence>
<dbReference type="RefSeq" id="WP_394315694.1">
    <property type="nucleotide sequence ID" value="NZ_JBHGPK010000081.1"/>
</dbReference>
<evidence type="ECO:0000313" key="15">
    <source>
        <dbReference type="EMBL" id="MFC2255125.1"/>
    </source>
</evidence>
<gene>
    <name evidence="15" type="ORF">ACETRX_36720</name>
</gene>
<dbReference type="SUPFAM" id="SSF56935">
    <property type="entry name" value="Porins"/>
    <property type="match status" value="1"/>
</dbReference>
<feature type="domain" description="TonB-dependent receptor-like beta-barrel" evidence="13">
    <location>
        <begin position="190"/>
        <end position="621"/>
    </location>
</feature>
<evidence type="ECO:0000259" key="13">
    <source>
        <dbReference type="Pfam" id="PF00593"/>
    </source>
</evidence>
<dbReference type="PANTHER" id="PTHR30069">
    <property type="entry name" value="TONB-DEPENDENT OUTER MEMBRANE RECEPTOR"/>
    <property type="match status" value="1"/>
</dbReference>
<name>A0ABV6ZSG5_9HYPH</name>
<protein>
    <submittedName>
        <fullName evidence="15">TonB-dependent receptor plug domain-containing protein</fullName>
    </submittedName>
</protein>
<organism evidence="15 16">
    <name type="scientific">Labrys neptuniae</name>
    <dbReference type="NCBI Taxonomy" id="376174"/>
    <lineage>
        <taxon>Bacteria</taxon>
        <taxon>Pseudomonadati</taxon>
        <taxon>Pseudomonadota</taxon>
        <taxon>Alphaproteobacteria</taxon>
        <taxon>Hyphomicrobiales</taxon>
        <taxon>Xanthobacteraceae</taxon>
        <taxon>Labrys</taxon>
    </lineage>
</organism>
<dbReference type="InterPro" id="IPR039426">
    <property type="entry name" value="TonB-dep_rcpt-like"/>
</dbReference>
<reference evidence="15 16" key="1">
    <citation type="submission" date="2024-09" db="EMBL/GenBank/DDBJ databases">
        <title>Description of Labrys sedimenti sp. nov., isolated from a diclofenac-degrading enrichment culture, and genome-based reclassification of Labrys portucalensis as a later heterotypic synonym of Labrys neptuniae.</title>
        <authorList>
            <person name="Tancsics A."/>
            <person name="Csepanyi A."/>
        </authorList>
    </citation>
    <scope>NUCLEOTIDE SEQUENCE [LARGE SCALE GENOMIC DNA]</scope>
    <source>
        <strain evidence="15 16">LMG 23412</strain>
    </source>
</reference>
<keyword evidence="9 10" id="KW-0998">Cell outer membrane</keyword>
<keyword evidence="6 11" id="KW-0798">TonB box</keyword>
<dbReference type="PROSITE" id="PS52016">
    <property type="entry name" value="TONB_DEPENDENT_REC_3"/>
    <property type="match status" value="1"/>
</dbReference>
<dbReference type="CDD" id="cd01347">
    <property type="entry name" value="ligand_gated_channel"/>
    <property type="match status" value="1"/>
</dbReference>
<dbReference type="EMBL" id="JBHGPK010000081">
    <property type="protein sequence ID" value="MFC2255125.1"/>
    <property type="molecule type" value="Genomic_DNA"/>
</dbReference>
<feature type="chain" id="PRO_5045140726" evidence="12">
    <location>
        <begin position="31"/>
        <end position="648"/>
    </location>
</feature>
<evidence type="ECO:0000256" key="11">
    <source>
        <dbReference type="RuleBase" id="RU003357"/>
    </source>
</evidence>
<evidence type="ECO:0000256" key="8">
    <source>
        <dbReference type="ARBA" id="ARBA00023170"/>
    </source>
</evidence>
<dbReference type="InterPro" id="IPR000531">
    <property type="entry name" value="Beta-barrel_TonB"/>
</dbReference>
<comment type="caution">
    <text evidence="15">The sequence shown here is derived from an EMBL/GenBank/DDBJ whole genome shotgun (WGS) entry which is preliminary data.</text>
</comment>
<dbReference type="InterPro" id="IPR012910">
    <property type="entry name" value="Plug_dom"/>
</dbReference>
<sequence length="648" mass="71196">MDETACRLQHAISSAALVGVSCVLATHALAQSAGTQPTPIELDPIIVTSATLQPTSINKVGSSVTVITADDMARQQRRTVNDALRTVPGLNLVQSGGMGTQTSIFMRGTNSNHVKVLIDGIDVSNPAVPNAAADLGQSLTGDVERIEALRGPQGGLYGADAIGGVISITTRRGSGPPQLTATVEGGSHGTFNQRLGLSGSTSTFNYAFGIDHFRSTDTPVTPWELLVPGTVARPNYYDNYTYSGRVGADLIDNFSINVIARYTDAKLGFTSDGYGSCFCAPNPSRTWLSNHQLFTRAEGVWHSLDDRYRTIFGVSYSNLWSRTVYPQVTFTAPSASTGEKLKFDLRQEIALSDDYKLLFGVEHERYSLDLANLKASDTNNAAYTQLEANPFKGFTVASNIRYDHYDSFGGHFTYRLAPTYTVEQTGTQLKASVGTGFKAPTLSQLYQDFPAFGFYANPNLKPEESTGYDVGFEQPLFDGRVRVGSTYFYNKIKNLIAANADFTTNINIGRAEAHGNESFVTWKVNDQLDFRADYTFTIAKNEDRNQELIRRPRHKANLQVNWSPIDALHLSATLLFVGSWIDGNRDFSIQRIQAPSYTTVNLAADYDVNEQTNVFMRVDNLFDRRYQQPIGFLQPGLGVYGGIRVRAF</sequence>
<dbReference type="PANTHER" id="PTHR30069:SF29">
    <property type="entry name" value="HEMOGLOBIN AND HEMOGLOBIN-HAPTOGLOBIN-BINDING PROTEIN 1-RELATED"/>
    <property type="match status" value="1"/>
</dbReference>
<keyword evidence="2 10" id="KW-0813">Transport</keyword>
<feature type="signal peptide" evidence="12">
    <location>
        <begin position="1"/>
        <end position="30"/>
    </location>
</feature>
<keyword evidence="7 10" id="KW-0472">Membrane</keyword>
<keyword evidence="5 12" id="KW-0732">Signal</keyword>